<keyword evidence="4" id="KW-1185">Reference proteome</keyword>
<feature type="disulfide bond" evidence="1">
    <location>
        <begin position="118"/>
        <end position="127"/>
    </location>
</feature>
<dbReference type="SUPFAM" id="SSF57196">
    <property type="entry name" value="EGF/Laminin"/>
    <property type="match status" value="1"/>
</dbReference>
<dbReference type="Pfam" id="PF00089">
    <property type="entry name" value="Trypsin"/>
    <property type="match status" value="1"/>
</dbReference>
<dbReference type="InterPro" id="IPR033116">
    <property type="entry name" value="TRYPSIN_SER"/>
</dbReference>
<reference evidence="3" key="1">
    <citation type="journal article" date="2023" name="G3 (Bethesda)">
        <title>Whole genome assemblies of Zophobas morio and Tenebrio molitor.</title>
        <authorList>
            <person name="Kaur S."/>
            <person name="Stinson S.A."/>
            <person name="diCenzo G.C."/>
        </authorList>
    </citation>
    <scope>NUCLEOTIDE SEQUENCE</scope>
    <source>
        <strain evidence="3">QUZm001</strain>
    </source>
</reference>
<feature type="domain" description="EGF-like" evidence="2">
    <location>
        <begin position="85"/>
        <end position="128"/>
    </location>
</feature>
<dbReference type="Gene3D" id="2.10.25.10">
    <property type="entry name" value="Laminin"/>
    <property type="match status" value="1"/>
</dbReference>
<dbReference type="PROSITE" id="PS50026">
    <property type="entry name" value="EGF_3"/>
    <property type="match status" value="1"/>
</dbReference>
<gene>
    <name evidence="3" type="ORF">Zmor_011925</name>
</gene>
<dbReference type="InterPro" id="IPR000742">
    <property type="entry name" value="EGF"/>
</dbReference>
<evidence type="ECO:0000313" key="4">
    <source>
        <dbReference type="Proteomes" id="UP001168821"/>
    </source>
</evidence>
<organism evidence="3 4">
    <name type="scientific">Zophobas morio</name>
    <dbReference type="NCBI Taxonomy" id="2755281"/>
    <lineage>
        <taxon>Eukaryota</taxon>
        <taxon>Metazoa</taxon>
        <taxon>Ecdysozoa</taxon>
        <taxon>Arthropoda</taxon>
        <taxon>Hexapoda</taxon>
        <taxon>Insecta</taxon>
        <taxon>Pterygota</taxon>
        <taxon>Neoptera</taxon>
        <taxon>Endopterygota</taxon>
        <taxon>Coleoptera</taxon>
        <taxon>Polyphaga</taxon>
        <taxon>Cucujiformia</taxon>
        <taxon>Tenebrionidae</taxon>
        <taxon>Zophobas</taxon>
    </lineage>
</organism>
<keyword evidence="1" id="KW-0245">EGF-like domain</keyword>
<dbReference type="InterPro" id="IPR051333">
    <property type="entry name" value="CLIP_Serine_Protease"/>
</dbReference>
<dbReference type="PANTHER" id="PTHR24260">
    <property type="match status" value="1"/>
</dbReference>
<dbReference type="InterPro" id="IPR043504">
    <property type="entry name" value="Peptidase_S1_PA_chymotrypsin"/>
</dbReference>
<sequence length="133" mass="14618">MVSLLGWGYKNDKNVTVDMLQKIQLILTDPDLHCNVFAPPAPNPLPKEIYLCSEGHLTKGACRGDSGGPIYNEELKLQLGFTSFGGNVCGQSTPMVFVRISYYIGRCLLQKSTYICQCAEGYSGPFCEVELSN</sequence>
<dbReference type="PANTHER" id="PTHR24260:SF136">
    <property type="entry name" value="GH08193P-RELATED"/>
    <property type="match status" value="1"/>
</dbReference>
<name>A0AA38M053_9CUCU</name>
<proteinExistence type="predicted"/>
<evidence type="ECO:0000256" key="1">
    <source>
        <dbReference type="PROSITE-ProRule" id="PRU00076"/>
    </source>
</evidence>
<dbReference type="GO" id="GO:0006508">
    <property type="term" value="P:proteolysis"/>
    <property type="evidence" value="ECO:0007669"/>
    <property type="project" value="InterPro"/>
</dbReference>
<evidence type="ECO:0000259" key="2">
    <source>
        <dbReference type="PROSITE" id="PS50026"/>
    </source>
</evidence>
<dbReference type="Proteomes" id="UP001168821">
    <property type="component" value="Unassembled WGS sequence"/>
</dbReference>
<dbReference type="SUPFAM" id="SSF50494">
    <property type="entry name" value="Trypsin-like serine proteases"/>
    <property type="match status" value="1"/>
</dbReference>
<comment type="caution">
    <text evidence="1">Lacks conserved residue(s) required for the propagation of feature annotation.</text>
</comment>
<dbReference type="PROSITE" id="PS01186">
    <property type="entry name" value="EGF_2"/>
    <property type="match status" value="1"/>
</dbReference>
<dbReference type="InterPro" id="IPR001254">
    <property type="entry name" value="Trypsin_dom"/>
</dbReference>
<accession>A0AA38M053</accession>
<dbReference type="EMBL" id="JALNTZ010003609">
    <property type="protein sequence ID" value="KAJ3616356.1"/>
    <property type="molecule type" value="Genomic_DNA"/>
</dbReference>
<dbReference type="AlphaFoldDB" id="A0AA38M053"/>
<comment type="caution">
    <text evidence="3">The sequence shown here is derived from an EMBL/GenBank/DDBJ whole genome shotgun (WGS) entry which is preliminary data.</text>
</comment>
<protein>
    <recommendedName>
        <fullName evidence="2">EGF-like domain-containing protein</fullName>
    </recommendedName>
</protein>
<dbReference type="GO" id="GO:0004252">
    <property type="term" value="F:serine-type endopeptidase activity"/>
    <property type="evidence" value="ECO:0007669"/>
    <property type="project" value="InterPro"/>
</dbReference>
<keyword evidence="1" id="KW-1015">Disulfide bond</keyword>
<dbReference type="PROSITE" id="PS00135">
    <property type="entry name" value="TRYPSIN_SER"/>
    <property type="match status" value="1"/>
</dbReference>
<evidence type="ECO:0000313" key="3">
    <source>
        <dbReference type="EMBL" id="KAJ3616356.1"/>
    </source>
</evidence>
<dbReference type="PROSITE" id="PS00022">
    <property type="entry name" value="EGF_1"/>
    <property type="match status" value="1"/>
</dbReference>
<dbReference type="Gene3D" id="2.40.10.10">
    <property type="entry name" value="Trypsin-like serine proteases"/>
    <property type="match status" value="1"/>
</dbReference>
<dbReference type="InterPro" id="IPR009003">
    <property type="entry name" value="Peptidase_S1_PA"/>
</dbReference>